<evidence type="ECO:0000313" key="1">
    <source>
        <dbReference type="EMBL" id="KAF1912906.1"/>
    </source>
</evidence>
<dbReference type="OrthoDB" id="3753685at2759"/>
<dbReference type="AlphaFoldDB" id="A0A6A5QDM7"/>
<evidence type="ECO:0000313" key="2">
    <source>
        <dbReference type="Proteomes" id="UP000800096"/>
    </source>
</evidence>
<sequence>MSGVLCVWAKLPDDALEWYEHEFIPDKREKISKCSLLCELTTSGLEGEPIGYLDSPWPLMAVYDIDEIAEATKDHYEKERSHPSEELLTGRLAEARLDFRTYREVRTWKKEHWDEDVSHIASVTAMEWKVSAERQDEVLEFYNSYVAPKVASNPDVLRLRMFEVDNATVLQGNSYETKEKDSLHTYFTLVEFETDDWPWGAVVELAENAGWRKYFDAQKLVKWQLSHYLVKRSYTADGSVGRDLNDKSGDKIPDDA</sequence>
<dbReference type="EMBL" id="ML979139">
    <property type="protein sequence ID" value="KAF1912906.1"/>
    <property type="molecule type" value="Genomic_DNA"/>
</dbReference>
<keyword evidence="2" id="KW-1185">Reference proteome</keyword>
<gene>
    <name evidence="1" type="ORF">BDU57DRAFT_503571</name>
</gene>
<name>A0A6A5QDM7_AMPQU</name>
<organism evidence="1 2">
    <name type="scientific">Ampelomyces quisqualis</name>
    <name type="common">Powdery mildew agent</name>
    <dbReference type="NCBI Taxonomy" id="50730"/>
    <lineage>
        <taxon>Eukaryota</taxon>
        <taxon>Fungi</taxon>
        <taxon>Dikarya</taxon>
        <taxon>Ascomycota</taxon>
        <taxon>Pezizomycotina</taxon>
        <taxon>Dothideomycetes</taxon>
        <taxon>Pleosporomycetidae</taxon>
        <taxon>Pleosporales</taxon>
        <taxon>Pleosporineae</taxon>
        <taxon>Phaeosphaeriaceae</taxon>
        <taxon>Ampelomyces</taxon>
    </lineage>
</organism>
<dbReference type="Proteomes" id="UP000800096">
    <property type="component" value="Unassembled WGS sequence"/>
</dbReference>
<accession>A0A6A5QDM7</accession>
<proteinExistence type="predicted"/>
<protein>
    <submittedName>
        <fullName evidence="1">Uncharacterized protein</fullName>
    </submittedName>
</protein>
<reference evidence="1" key="1">
    <citation type="journal article" date="2020" name="Stud. Mycol.">
        <title>101 Dothideomycetes genomes: a test case for predicting lifestyles and emergence of pathogens.</title>
        <authorList>
            <person name="Haridas S."/>
            <person name="Albert R."/>
            <person name="Binder M."/>
            <person name="Bloem J."/>
            <person name="Labutti K."/>
            <person name="Salamov A."/>
            <person name="Andreopoulos B."/>
            <person name="Baker S."/>
            <person name="Barry K."/>
            <person name="Bills G."/>
            <person name="Bluhm B."/>
            <person name="Cannon C."/>
            <person name="Castanera R."/>
            <person name="Culley D."/>
            <person name="Daum C."/>
            <person name="Ezra D."/>
            <person name="Gonzalez J."/>
            <person name="Henrissat B."/>
            <person name="Kuo A."/>
            <person name="Liang C."/>
            <person name="Lipzen A."/>
            <person name="Lutzoni F."/>
            <person name="Magnuson J."/>
            <person name="Mondo S."/>
            <person name="Nolan M."/>
            <person name="Ohm R."/>
            <person name="Pangilinan J."/>
            <person name="Park H.-J."/>
            <person name="Ramirez L."/>
            <person name="Alfaro M."/>
            <person name="Sun H."/>
            <person name="Tritt A."/>
            <person name="Yoshinaga Y."/>
            <person name="Zwiers L.-H."/>
            <person name="Turgeon B."/>
            <person name="Goodwin S."/>
            <person name="Spatafora J."/>
            <person name="Crous P."/>
            <person name="Grigoriev I."/>
        </authorList>
    </citation>
    <scope>NUCLEOTIDE SEQUENCE</scope>
    <source>
        <strain evidence="1">HMLAC05119</strain>
    </source>
</reference>